<evidence type="ECO:0000313" key="2">
    <source>
        <dbReference type="Proteomes" id="UP000787672"/>
    </source>
</evidence>
<sequence>MDLIKRAAEWGIGYAAGGSGKKRAFLEEISQGKGKDFFEEVIKAYESGWEPEVRGGCGHVIGGNKYLSHMEGEVFLRELPADNSARWGGADYAGALKESIEGIARQMERDLERGERENSYITDETERALKLAAVELGRCGAGIGSLGGKIERLAWFVGGDPSKIRQLQSKLNQIGVGEHLTEDGVYGKKTAANASSFFNRFLEGAIPSLNWIDPLQTDSTGISVGSSRGQWNNVLQGADGFQYFRVDPPHLTKAGGWENAYFRGQRRPINYSHINVNFPSPISGRERSQKWRYNHYPLSDEAYELLNNMSHSAKMVKIAGKAFLITGIVSDVMELVPTIEADLHDADRKLGSATDHAVAMIEGRWAGSLLGGSIGAKYGALLGTAVFPGIGTAIGGFAGGLILGIVGSYGGEWFAQKVIDITEVIQ</sequence>
<accession>A0ABS6FCK9</accession>
<protein>
    <recommendedName>
        <fullName evidence="3">Peptidoglycan binding-like domain-containing protein</fullName>
    </recommendedName>
</protein>
<evidence type="ECO:0000313" key="1">
    <source>
        <dbReference type="EMBL" id="MBU5627793.1"/>
    </source>
</evidence>
<dbReference type="PANTHER" id="PTHR21525">
    <property type="entry name" value="MOTILE SPERM PROTEIN"/>
    <property type="match status" value="1"/>
</dbReference>
<dbReference type="EMBL" id="JAHLQN010000001">
    <property type="protein sequence ID" value="MBU5627793.1"/>
    <property type="molecule type" value="Genomic_DNA"/>
</dbReference>
<dbReference type="Proteomes" id="UP000787672">
    <property type="component" value="Unassembled WGS sequence"/>
</dbReference>
<gene>
    <name evidence="1" type="ORF">KQI82_12820</name>
</gene>
<name>A0ABS6FCK9_9FIRM</name>
<keyword evidence="2" id="KW-1185">Reference proteome</keyword>
<proteinExistence type="predicted"/>
<evidence type="ECO:0008006" key="3">
    <source>
        <dbReference type="Google" id="ProtNLM"/>
    </source>
</evidence>
<dbReference type="PANTHER" id="PTHR21525:SF9">
    <property type="entry name" value="CHANNEL_COLICIN DOMAIN-CONTAINING PROTEIN"/>
    <property type="match status" value="1"/>
</dbReference>
<reference evidence="1 2" key="1">
    <citation type="submission" date="2021-06" db="EMBL/GenBank/DDBJ databases">
        <authorList>
            <person name="Sun Q."/>
            <person name="Li D."/>
        </authorList>
    </citation>
    <scope>NUCLEOTIDE SEQUENCE [LARGE SCALE GENOMIC DNA]</scope>
    <source>
        <strain evidence="1 2">MSJ-2</strain>
    </source>
</reference>
<organism evidence="1 2">
    <name type="scientific">Dysosmobacter acutus</name>
    <dbReference type="NCBI Taxonomy" id="2841504"/>
    <lineage>
        <taxon>Bacteria</taxon>
        <taxon>Bacillati</taxon>
        <taxon>Bacillota</taxon>
        <taxon>Clostridia</taxon>
        <taxon>Eubacteriales</taxon>
        <taxon>Oscillospiraceae</taxon>
        <taxon>Dysosmobacter</taxon>
    </lineage>
</organism>
<comment type="caution">
    <text evidence="1">The sequence shown here is derived from an EMBL/GenBank/DDBJ whole genome shotgun (WGS) entry which is preliminary data.</text>
</comment>